<evidence type="ECO:0000256" key="7">
    <source>
        <dbReference type="ARBA" id="ARBA00022989"/>
    </source>
</evidence>
<dbReference type="RefSeq" id="XP_013332163.1">
    <property type="nucleotide sequence ID" value="XM_013476709.1"/>
</dbReference>
<feature type="transmembrane region" description="Helical" evidence="15">
    <location>
        <begin position="281"/>
        <end position="300"/>
    </location>
</feature>
<dbReference type="GO" id="GO:0016746">
    <property type="term" value="F:acyltransferase activity"/>
    <property type="evidence" value="ECO:0007669"/>
    <property type="project" value="UniProtKB-KW"/>
</dbReference>
<dbReference type="EMBL" id="LASV01000018">
    <property type="protein sequence ID" value="KKA25551.1"/>
    <property type="molecule type" value="Genomic_DNA"/>
</dbReference>
<evidence type="ECO:0000256" key="10">
    <source>
        <dbReference type="ARBA" id="ARBA00023209"/>
    </source>
</evidence>
<dbReference type="Proteomes" id="UP000053958">
    <property type="component" value="Unassembled WGS sequence"/>
</dbReference>
<keyword evidence="6 15" id="KW-0812">Transmembrane</keyword>
<feature type="transmembrane region" description="Helical" evidence="15">
    <location>
        <begin position="453"/>
        <end position="471"/>
    </location>
</feature>
<feature type="transmembrane region" description="Helical" evidence="15">
    <location>
        <begin position="358"/>
        <end position="381"/>
    </location>
</feature>
<dbReference type="PANTHER" id="PTHR31201:SF1">
    <property type="entry name" value="GLYCEROPHOSPHOCHOLINE ACYLTRANSFERASE 1"/>
    <property type="match status" value="1"/>
</dbReference>
<comment type="similarity">
    <text evidence="2">Belongs to the GPC1 family.</text>
</comment>
<keyword evidence="7 15" id="KW-1133">Transmembrane helix</keyword>
<feature type="transmembrane region" description="Helical" evidence="15">
    <location>
        <begin position="256"/>
        <end position="275"/>
    </location>
</feature>
<evidence type="ECO:0000256" key="3">
    <source>
        <dbReference type="ARBA" id="ARBA00019082"/>
    </source>
</evidence>
<evidence type="ECO:0000256" key="15">
    <source>
        <dbReference type="SAM" id="Phobius"/>
    </source>
</evidence>
<evidence type="ECO:0000256" key="1">
    <source>
        <dbReference type="ARBA" id="ARBA00004141"/>
    </source>
</evidence>
<evidence type="ECO:0000256" key="14">
    <source>
        <dbReference type="SAM" id="MobiDB-lite"/>
    </source>
</evidence>
<keyword evidence="5" id="KW-0808">Transferase</keyword>
<reference evidence="16 17" key="1">
    <citation type="submission" date="2015-04" db="EMBL/GenBank/DDBJ databases">
        <authorList>
            <person name="Heijne W.H."/>
            <person name="Fedorova N.D."/>
            <person name="Nierman W.C."/>
            <person name="Vollebregt A.W."/>
            <person name="Zhao Z."/>
            <person name="Wu L."/>
            <person name="Kumar M."/>
            <person name="Stam H."/>
            <person name="van den Berg M.A."/>
            <person name="Pel H.J."/>
        </authorList>
    </citation>
    <scope>NUCLEOTIDE SEQUENCE [LARGE SCALE GENOMIC DNA]</scope>
    <source>
        <strain evidence="16 17">CBS 393.64</strain>
    </source>
</reference>
<feature type="region of interest" description="Disordered" evidence="14">
    <location>
        <begin position="515"/>
        <end position="563"/>
    </location>
</feature>
<feature type="compositionally biased region" description="Basic and acidic residues" evidence="14">
    <location>
        <begin position="546"/>
        <end position="563"/>
    </location>
</feature>
<evidence type="ECO:0000256" key="12">
    <source>
        <dbReference type="ARBA" id="ARBA00023315"/>
    </source>
</evidence>
<comment type="caution">
    <text evidence="16">The sequence shown here is derived from an EMBL/GenBank/DDBJ whole genome shotgun (WGS) entry which is preliminary data.</text>
</comment>
<feature type="compositionally biased region" description="Polar residues" evidence="14">
    <location>
        <begin position="77"/>
        <end position="88"/>
    </location>
</feature>
<feature type="compositionally biased region" description="Low complexity" evidence="14">
    <location>
        <begin position="55"/>
        <end position="66"/>
    </location>
</feature>
<keyword evidence="8" id="KW-0443">Lipid metabolism</keyword>
<dbReference type="InterPro" id="IPR021261">
    <property type="entry name" value="GPCAT"/>
</dbReference>
<evidence type="ECO:0000313" key="17">
    <source>
        <dbReference type="Proteomes" id="UP000053958"/>
    </source>
</evidence>
<keyword evidence="9 15" id="KW-0472">Membrane</keyword>
<dbReference type="STRING" id="1408163.A0A0F4Z626"/>
<evidence type="ECO:0000313" key="16">
    <source>
        <dbReference type="EMBL" id="KKA25551.1"/>
    </source>
</evidence>
<keyword evidence="13" id="KW-0175">Coiled coil</keyword>
<keyword evidence="11" id="KW-1208">Phospholipid metabolism</keyword>
<feature type="transmembrane region" description="Helical" evidence="15">
    <location>
        <begin position="425"/>
        <end position="447"/>
    </location>
</feature>
<dbReference type="PANTHER" id="PTHR31201">
    <property type="entry name" value="OS01G0585100 PROTEIN"/>
    <property type="match status" value="1"/>
</dbReference>
<evidence type="ECO:0000256" key="13">
    <source>
        <dbReference type="SAM" id="Coils"/>
    </source>
</evidence>
<dbReference type="OrthoDB" id="406287at2759"/>
<evidence type="ECO:0000256" key="11">
    <source>
        <dbReference type="ARBA" id="ARBA00023264"/>
    </source>
</evidence>
<keyword evidence="12" id="KW-0012">Acyltransferase</keyword>
<evidence type="ECO:0000256" key="8">
    <source>
        <dbReference type="ARBA" id="ARBA00023098"/>
    </source>
</evidence>
<dbReference type="GO" id="GO:0016020">
    <property type="term" value="C:membrane"/>
    <property type="evidence" value="ECO:0007669"/>
    <property type="project" value="UniProtKB-SubCell"/>
</dbReference>
<dbReference type="GeneID" id="25312485"/>
<feature type="coiled-coil region" evidence="13">
    <location>
        <begin position="129"/>
        <end position="189"/>
    </location>
</feature>
<organism evidence="16 17">
    <name type="scientific">Rasamsonia emersonii (strain ATCC 16479 / CBS 393.64 / IMI 116815)</name>
    <dbReference type="NCBI Taxonomy" id="1408163"/>
    <lineage>
        <taxon>Eukaryota</taxon>
        <taxon>Fungi</taxon>
        <taxon>Dikarya</taxon>
        <taxon>Ascomycota</taxon>
        <taxon>Pezizomycotina</taxon>
        <taxon>Eurotiomycetes</taxon>
        <taxon>Eurotiomycetidae</taxon>
        <taxon>Eurotiales</taxon>
        <taxon>Trichocomaceae</taxon>
        <taxon>Rasamsonia</taxon>
    </lineage>
</organism>
<feature type="region of interest" description="Disordered" evidence="14">
    <location>
        <begin position="36"/>
        <end position="104"/>
    </location>
</feature>
<evidence type="ECO:0000256" key="5">
    <source>
        <dbReference type="ARBA" id="ARBA00022679"/>
    </source>
</evidence>
<keyword evidence="10" id="KW-0594">Phospholipid biosynthesis</keyword>
<name>A0A0F4Z626_RASE3</name>
<comment type="subcellular location">
    <subcellularLocation>
        <location evidence="1">Membrane</location>
        <topology evidence="1">Multi-pass membrane protein</topology>
    </subcellularLocation>
</comment>
<feature type="transmembrane region" description="Helical" evidence="15">
    <location>
        <begin position="206"/>
        <end position="223"/>
    </location>
</feature>
<accession>A0A0F4Z626</accession>
<protein>
    <recommendedName>
        <fullName evidence="3">Glycerophosphocholine acyltransferase 1</fullName>
    </recommendedName>
</protein>
<dbReference type="GO" id="GO:0006656">
    <property type="term" value="P:phosphatidylcholine biosynthetic process"/>
    <property type="evidence" value="ECO:0007669"/>
    <property type="project" value="TreeGrafter"/>
</dbReference>
<gene>
    <name evidence="16" type="ORF">T310_0431</name>
</gene>
<dbReference type="Pfam" id="PF10998">
    <property type="entry name" value="DUF2838"/>
    <property type="match status" value="1"/>
</dbReference>
<feature type="compositionally biased region" description="Low complexity" evidence="14">
    <location>
        <begin position="91"/>
        <end position="101"/>
    </location>
</feature>
<evidence type="ECO:0000256" key="4">
    <source>
        <dbReference type="ARBA" id="ARBA00022516"/>
    </source>
</evidence>
<evidence type="ECO:0000256" key="9">
    <source>
        <dbReference type="ARBA" id="ARBA00023136"/>
    </source>
</evidence>
<keyword evidence="4" id="KW-0444">Lipid biosynthesis</keyword>
<keyword evidence="17" id="KW-1185">Reference proteome</keyword>
<sequence>MAMLTFGRFISRAYGPHTRGGPTLLSFQEKLELVEERASHSRSKSLPSRADKTMAANASDNAQSDAVPDSDGLNVPTDGSVSPTSTPGKLSRNPSFSNSSSYQEDWEIPPLDRLTFFDLFDNLAISQKLEKWQQTLNAQRQKVRRQREKLKSTSLQAKERVVGEFKKRVPTAEEQLEKYRRRMKESVERLGKQWNATATVTIREKIAFIAGVLNVFISGYLIGAYPEYFYYWYTGQLLYFMPIRVYTYIKKGWHYFLADLCYFVNFLTILSIWVFPRSKRLLISAYCLAYGNNAVAIAMWRNSMVFHSMEKVVSVFIHIMPPVAFHCLIHLTPPEILKVRFPAIYSVKFSAPGSPEHYSLSAMMLWASIPYAIWQFSYYIFISVRRRDKIAAGRVTSFTWLRRSYSKTWIGKFVLSLPENLQEPAFMMIQYIYALLTMVPCPIWLWYRWGSGAFLTVVFSWSIYNGATYYIDVFGKRFQKELEQLKQDVAKWQSSPDSFTSPILAPDPATAGARLMDETETSPVEESGKTSIDRIPPLDALSDSTGVERRAPDAASALRDRTT</sequence>
<evidence type="ECO:0000256" key="2">
    <source>
        <dbReference type="ARBA" id="ARBA00006675"/>
    </source>
</evidence>
<proteinExistence type="inferred from homology"/>
<evidence type="ECO:0000256" key="6">
    <source>
        <dbReference type="ARBA" id="ARBA00022692"/>
    </source>
</evidence>
<dbReference type="AlphaFoldDB" id="A0A0F4Z626"/>